<keyword evidence="3" id="KW-1185">Reference proteome</keyword>
<organism evidence="2 3">
    <name type="scientific">Dactylosporangium aurantiacum</name>
    <dbReference type="NCBI Taxonomy" id="35754"/>
    <lineage>
        <taxon>Bacteria</taxon>
        <taxon>Bacillati</taxon>
        <taxon>Actinomycetota</taxon>
        <taxon>Actinomycetes</taxon>
        <taxon>Micromonosporales</taxon>
        <taxon>Micromonosporaceae</taxon>
        <taxon>Dactylosporangium</taxon>
    </lineage>
</organism>
<evidence type="ECO:0000313" key="2">
    <source>
        <dbReference type="EMBL" id="UWZ51895.1"/>
    </source>
</evidence>
<feature type="signal peptide" evidence="1">
    <location>
        <begin position="1"/>
        <end position="26"/>
    </location>
</feature>
<dbReference type="AlphaFoldDB" id="A0A9Q9MEV8"/>
<protein>
    <submittedName>
        <fullName evidence="2">Alpha/beta hydrolase</fullName>
    </submittedName>
</protein>
<evidence type="ECO:0000313" key="3">
    <source>
        <dbReference type="Proteomes" id="UP001058003"/>
    </source>
</evidence>
<reference evidence="2" key="1">
    <citation type="submission" date="2021-04" db="EMBL/GenBank/DDBJ databases">
        <title>Dactylosporangium aurantiacum NRRL B-8018 full assembly.</title>
        <authorList>
            <person name="Hartkoorn R.C."/>
            <person name="Beaudoing E."/>
            <person name="Hot D."/>
        </authorList>
    </citation>
    <scope>NUCLEOTIDE SEQUENCE</scope>
    <source>
        <strain evidence="2">NRRL B-8018</strain>
    </source>
</reference>
<dbReference type="KEGG" id="daur:Daura_35015"/>
<sequence length="321" mass="32944">MVSKRRSAAAALLVAAALSLPGTAHAAGWTQVSNTVDVSCAGLTYRPAADWFLPAGTAKGLVYLQHGFSRSNGNMADLAEHYAAAGFVVFAPTLPSADIFGCTVSNLGNNAPFLNNVATWLGQASSPTGALARSYANALSRAGRPATALPTSYVIAGHSAGGEVASYVANRLRTNYPAQFARVRLVQLLDPVKSFLGSNMDTALAGLNLTSTPIYAISSPPYTANSNASGTVELTEDVHRAFLGVRLTTGSHCDAEGASTDGLCTVLNGTPQPGNVTALQTFAVAWASDAVDGTTTPTYYPGGAYYQSLLTGGVTQTLSGS</sequence>
<dbReference type="SUPFAM" id="SSF53474">
    <property type="entry name" value="alpha/beta-Hydrolases"/>
    <property type="match status" value="1"/>
</dbReference>
<dbReference type="OrthoDB" id="4568724at2"/>
<accession>A0A9Q9MEV8</accession>
<dbReference type="PANTHER" id="PTHR33428">
    <property type="entry name" value="CHLOROPHYLLASE-2, CHLOROPLASTIC"/>
    <property type="match status" value="1"/>
</dbReference>
<keyword evidence="1" id="KW-0732">Signal</keyword>
<evidence type="ECO:0000256" key="1">
    <source>
        <dbReference type="SAM" id="SignalP"/>
    </source>
</evidence>
<dbReference type="RefSeq" id="WP_052386521.1">
    <property type="nucleotide sequence ID" value="NZ_CP073767.1"/>
</dbReference>
<feature type="chain" id="PRO_5040334941" evidence="1">
    <location>
        <begin position="27"/>
        <end position="321"/>
    </location>
</feature>
<dbReference type="PANTHER" id="PTHR33428:SF14">
    <property type="entry name" value="CARBOXYLESTERASE TYPE B DOMAIN-CONTAINING PROTEIN"/>
    <property type="match status" value="1"/>
</dbReference>
<proteinExistence type="predicted"/>
<dbReference type="GO" id="GO:0016787">
    <property type="term" value="F:hydrolase activity"/>
    <property type="evidence" value="ECO:0007669"/>
    <property type="project" value="UniProtKB-KW"/>
</dbReference>
<name>A0A9Q9MEV8_9ACTN</name>
<dbReference type="Gene3D" id="3.40.50.1820">
    <property type="entry name" value="alpha/beta hydrolase"/>
    <property type="match status" value="1"/>
</dbReference>
<dbReference type="Proteomes" id="UP001058003">
    <property type="component" value="Chromosome"/>
</dbReference>
<dbReference type="InterPro" id="IPR029058">
    <property type="entry name" value="AB_hydrolase_fold"/>
</dbReference>
<gene>
    <name evidence="2" type="ORF">Daura_35015</name>
</gene>
<dbReference type="EMBL" id="CP073767">
    <property type="protein sequence ID" value="UWZ51895.1"/>
    <property type="molecule type" value="Genomic_DNA"/>
</dbReference>
<keyword evidence="2" id="KW-0378">Hydrolase</keyword>